<dbReference type="Pfam" id="PF20152">
    <property type="entry name" value="DUF6534"/>
    <property type="match status" value="1"/>
</dbReference>
<keyword evidence="1" id="KW-1133">Transmembrane helix</keyword>
<protein>
    <recommendedName>
        <fullName evidence="2">DUF6534 domain-containing protein</fullName>
    </recommendedName>
</protein>
<reference evidence="3" key="1">
    <citation type="submission" date="2023-03" db="EMBL/GenBank/DDBJ databases">
        <title>Massive genome expansion in bonnet fungi (Mycena s.s.) driven by repeated elements and novel gene families across ecological guilds.</title>
        <authorList>
            <consortium name="Lawrence Berkeley National Laboratory"/>
            <person name="Harder C.B."/>
            <person name="Miyauchi S."/>
            <person name="Viragh M."/>
            <person name="Kuo A."/>
            <person name="Thoen E."/>
            <person name="Andreopoulos B."/>
            <person name="Lu D."/>
            <person name="Skrede I."/>
            <person name="Drula E."/>
            <person name="Henrissat B."/>
            <person name="Morin E."/>
            <person name="Kohler A."/>
            <person name="Barry K."/>
            <person name="LaButti K."/>
            <person name="Morin E."/>
            <person name="Salamov A."/>
            <person name="Lipzen A."/>
            <person name="Mereny Z."/>
            <person name="Hegedus B."/>
            <person name="Baldrian P."/>
            <person name="Stursova M."/>
            <person name="Weitz H."/>
            <person name="Taylor A."/>
            <person name="Grigoriev I.V."/>
            <person name="Nagy L.G."/>
            <person name="Martin F."/>
            <person name="Kauserud H."/>
        </authorList>
    </citation>
    <scope>NUCLEOTIDE SEQUENCE</scope>
    <source>
        <strain evidence="3">9284</strain>
    </source>
</reference>
<feature type="transmembrane region" description="Helical" evidence="1">
    <location>
        <begin position="183"/>
        <end position="204"/>
    </location>
</feature>
<comment type="caution">
    <text evidence="3">The sequence shown here is derived from an EMBL/GenBank/DDBJ whole genome shotgun (WGS) entry which is preliminary data.</text>
</comment>
<evidence type="ECO:0000256" key="1">
    <source>
        <dbReference type="SAM" id="Phobius"/>
    </source>
</evidence>
<evidence type="ECO:0000313" key="3">
    <source>
        <dbReference type="EMBL" id="KAJ7617264.1"/>
    </source>
</evidence>
<keyword evidence="4" id="KW-1185">Reference proteome</keyword>
<dbReference type="Proteomes" id="UP001221142">
    <property type="component" value="Unassembled WGS sequence"/>
</dbReference>
<dbReference type="PANTHER" id="PTHR40465">
    <property type="entry name" value="CHROMOSOME 1, WHOLE GENOME SHOTGUN SEQUENCE"/>
    <property type="match status" value="1"/>
</dbReference>
<gene>
    <name evidence="3" type="ORF">FB45DRAFT_224160</name>
</gene>
<sequence length="365" mass="41021">MIGPTISMEDPTPFAPHNTMSTPGPPSFTVDIPKNLGAVLIGALFASVFSGISDLQAMFYFKSYKHDPWPLKLLVSVVWIMDTIHLGFIWSAVWFYLIANYGSQEVIDIIPWQIPMIVIQTSLIVACVDYFYAKRIFVLSKMNWLLTAPVVILICLRLASAIVVAVKEFELKRFSLMEQHDHWLLTFTFGVSAALDAVTSGTLVHLLAQHRVENGRYNRVLDKLILYGLECGCLTFLGSITTMLCWILMKNLVFGGVYFCMGKFYANVLFITLNSRNHVLRGTPLVLEPRARTTNLSDRHYAAHPIEFARGQLSKGKVPSDTFAISVQMERTVHYEVDESDLTFQRSHVASLPSVHVASLPSMQL</sequence>
<dbReference type="InterPro" id="IPR045339">
    <property type="entry name" value="DUF6534"/>
</dbReference>
<keyword evidence="1" id="KW-0812">Transmembrane</keyword>
<accession>A0AAD7FFI5</accession>
<dbReference type="AlphaFoldDB" id="A0AAD7FFI5"/>
<organism evidence="3 4">
    <name type="scientific">Roridomyces roridus</name>
    <dbReference type="NCBI Taxonomy" id="1738132"/>
    <lineage>
        <taxon>Eukaryota</taxon>
        <taxon>Fungi</taxon>
        <taxon>Dikarya</taxon>
        <taxon>Basidiomycota</taxon>
        <taxon>Agaricomycotina</taxon>
        <taxon>Agaricomycetes</taxon>
        <taxon>Agaricomycetidae</taxon>
        <taxon>Agaricales</taxon>
        <taxon>Marasmiineae</taxon>
        <taxon>Mycenaceae</taxon>
        <taxon>Roridomyces</taxon>
    </lineage>
</organism>
<feature type="domain" description="DUF6534" evidence="2">
    <location>
        <begin position="192"/>
        <end position="278"/>
    </location>
</feature>
<evidence type="ECO:0000259" key="2">
    <source>
        <dbReference type="Pfam" id="PF20152"/>
    </source>
</evidence>
<feature type="transmembrane region" description="Helical" evidence="1">
    <location>
        <begin position="109"/>
        <end position="132"/>
    </location>
</feature>
<evidence type="ECO:0000313" key="4">
    <source>
        <dbReference type="Proteomes" id="UP001221142"/>
    </source>
</evidence>
<dbReference type="EMBL" id="JARKIF010000021">
    <property type="protein sequence ID" value="KAJ7617264.1"/>
    <property type="molecule type" value="Genomic_DNA"/>
</dbReference>
<feature type="transmembrane region" description="Helical" evidence="1">
    <location>
        <begin position="144"/>
        <end position="163"/>
    </location>
</feature>
<feature type="transmembrane region" description="Helical" evidence="1">
    <location>
        <begin position="36"/>
        <end position="61"/>
    </location>
</feature>
<feature type="transmembrane region" description="Helical" evidence="1">
    <location>
        <begin position="224"/>
        <end position="249"/>
    </location>
</feature>
<dbReference type="PANTHER" id="PTHR40465:SF1">
    <property type="entry name" value="DUF6534 DOMAIN-CONTAINING PROTEIN"/>
    <property type="match status" value="1"/>
</dbReference>
<keyword evidence="1" id="KW-0472">Membrane</keyword>
<feature type="transmembrane region" description="Helical" evidence="1">
    <location>
        <begin position="255"/>
        <end position="273"/>
    </location>
</feature>
<proteinExistence type="predicted"/>
<feature type="transmembrane region" description="Helical" evidence="1">
    <location>
        <begin position="73"/>
        <end position="97"/>
    </location>
</feature>
<name>A0AAD7FFI5_9AGAR</name>